<dbReference type="Proteomes" id="UP000037035">
    <property type="component" value="Unassembled WGS sequence"/>
</dbReference>
<protein>
    <submittedName>
        <fullName evidence="1">Uncharacterized protein</fullName>
    </submittedName>
</protein>
<proteinExistence type="predicted"/>
<gene>
    <name evidence="1" type="ORF">VP01_1814g1</name>
</gene>
<comment type="caution">
    <text evidence="1">The sequence shown here is derived from an EMBL/GenBank/DDBJ whole genome shotgun (WGS) entry which is preliminary data.</text>
</comment>
<keyword evidence="2" id="KW-1185">Reference proteome</keyword>
<dbReference type="AlphaFoldDB" id="A0A0L6VE17"/>
<accession>A0A0L6VE17</accession>
<dbReference type="EMBL" id="LAVV01006631">
    <property type="protein sequence ID" value="KNZ59026.1"/>
    <property type="molecule type" value="Genomic_DNA"/>
</dbReference>
<name>A0A0L6VE17_9BASI</name>
<dbReference type="VEuPathDB" id="FungiDB:VP01_1814g1"/>
<sequence length="120" mass="13608">MILDTNLFKIAPTKTHKGQFVELLINLNCKQIKKTNKCPPITIFQLKCTVTANPKFCDKPLLAHPKTYSAMIRDKSFPFFDLEERVYFGKFATGEVSDSKIPPLRIAVGDIKGYKEELGN</sequence>
<organism evidence="1 2">
    <name type="scientific">Puccinia sorghi</name>
    <dbReference type="NCBI Taxonomy" id="27349"/>
    <lineage>
        <taxon>Eukaryota</taxon>
        <taxon>Fungi</taxon>
        <taxon>Dikarya</taxon>
        <taxon>Basidiomycota</taxon>
        <taxon>Pucciniomycotina</taxon>
        <taxon>Pucciniomycetes</taxon>
        <taxon>Pucciniales</taxon>
        <taxon>Pucciniaceae</taxon>
        <taxon>Puccinia</taxon>
    </lineage>
</organism>
<evidence type="ECO:0000313" key="2">
    <source>
        <dbReference type="Proteomes" id="UP000037035"/>
    </source>
</evidence>
<evidence type="ECO:0000313" key="1">
    <source>
        <dbReference type="EMBL" id="KNZ59026.1"/>
    </source>
</evidence>
<reference evidence="1 2" key="1">
    <citation type="submission" date="2015-08" db="EMBL/GenBank/DDBJ databases">
        <title>Next Generation Sequencing and Analysis of the Genome of Puccinia sorghi L Schw, the Causal Agent of Maize Common Rust.</title>
        <authorList>
            <person name="Rochi L."/>
            <person name="Burguener G."/>
            <person name="Darino M."/>
            <person name="Turjanski A."/>
            <person name="Kreff E."/>
            <person name="Dieguez M.J."/>
            <person name="Sacco F."/>
        </authorList>
    </citation>
    <scope>NUCLEOTIDE SEQUENCE [LARGE SCALE GENOMIC DNA]</scope>
    <source>
        <strain evidence="1 2">RO10H11247</strain>
    </source>
</reference>